<organism evidence="11 12">
    <name type="scientific">Sinanodonta woodiana</name>
    <name type="common">Chinese pond mussel</name>
    <name type="synonym">Anodonta woodiana</name>
    <dbReference type="NCBI Taxonomy" id="1069815"/>
    <lineage>
        <taxon>Eukaryota</taxon>
        <taxon>Metazoa</taxon>
        <taxon>Spiralia</taxon>
        <taxon>Lophotrochozoa</taxon>
        <taxon>Mollusca</taxon>
        <taxon>Bivalvia</taxon>
        <taxon>Autobranchia</taxon>
        <taxon>Heteroconchia</taxon>
        <taxon>Palaeoheterodonta</taxon>
        <taxon>Unionida</taxon>
        <taxon>Unionoidea</taxon>
        <taxon>Unionidae</taxon>
        <taxon>Unioninae</taxon>
        <taxon>Sinanodonta</taxon>
    </lineage>
</organism>
<dbReference type="InterPro" id="IPR009057">
    <property type="entry name" value="Homeodomain-like_sf"/>
</dbReference>
<evidence type="ECO:0000256" key="3">
    <source>
        <dbReference type="ARBA" id="ARBA00023125"/>
    </source>
</evidence>
<feature type="region of interest" description="Disordered" evidence="8">
    <location>
        <begin position="60"/>
        <end position="107"/>
    </location>
</feature>
<evidence type="ECO:0000313" key="11">
    <source>
        <dbReference type="EMBL" id="KAL3865545.1"/>
    </source>
</evidence>
<evidence type="ECO:0000256" key="8">
    <source>
        <dbReference type="SAM" id="MobiDB-lite"/>
    </source>
</evidence>
<dbReference type="Gene3D" id="1.10.10.60">
    <property type="entry name" value="Homeodomain-like"/>
    <property type="match status" value="1"/>
</dbReference>
<dbReference type="SMART" id="SM00389">
    <property type="entry name" value="HOX"/>
    <property type="match status" value="1"/>
</dbReference>
<keyword evidence="3 6" id="KW-0238">DNA-binding</keyword>
<feature type="compositionally biased region" description="Polar residues" evidence="8">
    <location>
        <begin position="121"/>
        <end position="137"/>
    </location>
</feature>
<dbReference type="Pfam" id="PF00046">
    <property type="entry name" value="Homeodomain"/>
    <property type="match status" value="1"/>
</dbReference>
<keyword evidence="2" id="KW-0217">Developmental protein</keyword>
<dbReference type="PANTHER" id="PTHR24329:SF570">
    <property type="entry name" value="HOMEOBRAIN"/>
    <property type="match status" value="1"/>
</dbReference>
<sequence>MNMHVEPFNNSADTGLKKEFPTNGKTMKSYSIESILGKDDTKTHETFHYDSDAEMKYNNICHRSGDDSRSTSPQSETMEGSAAIDARKFQSQTRGYESSPEKSEMLSRDEIGMHSKEYQNAAESNTSVSENEDNGSNPKPRKLRRSRTTFTTFQLHQLERAFEKTQYPDVFTREELAMRLDLSEARVQVWFQNRRAKWRKREKVLGRESPNFLPGEPALQMTDIPHGHTTLGFQTPIEAFWGGRLSHLTGINPMFAFHQGSFNNLATHYVQGKLPFGGLLSNYVVNGSSLGVPGIYVGGNLGGLASTAALAPPSSARYAREPEECLDFRRSSIDKLRMKAKEHSSTLEPSSSPTETEATRS</sequence>
<dbReference type="InterPro" id="IPR050649">
    <property type="entry name" value="Paired_Homeobox_TFs"/>
</dbReference>
<evidence type="ECO:0000256" key="7">
    <source>
        <dbReference type="RuleBase" id="RU000682"/>
    </source>
</evidence>
<comment type="subcellular location">
    <subcellularLocation>
        <location evidence="1 6 7">Nucleus</location>
    </subcellularLocation>
</comment>
<keyword evidence="5 6" id="KW-0539">Nucleus</keyword>
<dbReference type="CDD" id="cd00086">
    <property type="entry name" value="homeodomain"/>
    <property type="match status" value="1"/>
</dbReference>
<dbReference type="GO" id="GO:0005634">
    <property type="term" value="C:nucleus"/>
    <property type="evidence" value="ECO:0007669"/>
    <property type="project" value="UniProtKB-SubCell"/>
</dbReference>
<feature type="compositionally biased region" description="Low complexity" evidence="8">
    <location>
        <begin position="346"/>
        <end position="361"/>
    </location>
</feature>
<dbReference type="Pfam" id="PF03826">
    <property type="entry name" value="OAR"/>
    <property type="match status" value="1"/>
</dbReference>
<evidence type="ECO:0000256" key="2">
    <source>
        <dbReference type="ARBA" id="ARBA00022473"/>
    </source>
</evidence>
<reference evidence="11 12" key="1">
    <citation type="submission" date="2024-11" db="EMBL/GenBank/DDBJ databases">
        <title>Chromosome-level genome assembly of the freshwater bivalve Anodonta woodiana.</title>
        <authorList>
            <person name="Chen X."/>
        </authorList>
    </citation>
    <scope>NUCLEOTIDE SEQUENCE [LARGE SCALE GENOMIC DNA]</scope>
    <source>
        <strain evidence="11">MN2024</strain>
        <tissue evidence="11">Gills</tissue>
    </source>
</reference>
<feature type="domain" description="Homeobox" evidence="9">
    <location>
        <begin position="141"/>
        <end position="201"/>
    </location>
</feature>
<dbReference type="FunFam" id="1.10.10.60:FF:000102">
    <property type="entry name" value="Aristaless related homeobox"/>
    <property type="match status" value="1"/>
</dbReference>
<protein>
    <submittedName>
        <fullName evidence="11">Uncharacterized protein</fullName>
    </submittedName>
</protein>
<accession>A0ABD3VW17</accession>
<dbReference type="PROSITE" id="PS50071">
    <property type="entry name" value="HOMEOBOX_2"/>
    <property type="match status" value="1"/>
</dbReference>
<dbReference type="InterPro" id="IPR017970">
    <property type="entry name" value="Homeobox_CS"/>
</dbReference>
<keyword evidence="4 6" id="KW-0371">Homeobox</keyword>
<dbReference type="PANTHER" id="PTHR24329">
    <property type="entry name" value="HOMEOBOX PROTEIN ARISTALESS"/>
    <property type="match status" value="1"/>
</dbReference>
<proteinExistence type="predicted"/>
<dbReference type="Proteomes" id="UP001634394">
    <property type="component" value="Unassembled WGS sequence"/>
</dbReference>
<dbReference type="InterPro" id="IPR001356">
    <property type="entry name" value="HD"/>
</dbReference>
<evidence type="ECO:0000259" key="9">
    <source>
        <dbReference type="PROSITE" id="PS50071"/>
    </source>
</evidence>
<dbReference type="AlphaFoldDB" id="A0ABD3VW17"/>
<name>A0ABD3VW17_SINWO</name>
<feature type="DNA-binding region" description="Homeobox" evidence="6">
    <location>
        <begin position="143"/>
        <end position="202"/>
    </location>
</feature>
<evidence type="ECO:0000256" key="6">
    <source>
        <dbReference type="PROSITE-ProRule" id="PRU00108"/>
    </source>
</evidence>
<dbReference type="GO" id="GO:0003677">
    <property type="term" value="F:DNA binding"/>
    <property type="evidence" value="ECO:0007669"/>
    <property type="project" value="UniProtKB-UniRule"/>
</dbReference>
<feature type="domain" description="OAR" evidence="10">
    <location>
        <begin position="331"/>
        <end position="344"/>
    </location>
</feature>
<evidence type="ECO:0000259" key="10">
    <source>
        <dbReference type="PROSITE" id="PS50803"/>
    </source>
</evidence>
<evidence type="ECO:0000313" key="12">
    <source>
        <dbReference type="Proteomes" id="UP001634394"/>
    </source>
</evidence>
<dbReference type="InterPro" id="IPR003654">
    <property type="entry name" value="OAR_dom"/>
</dbReference>
<feature type="region of interest" description="Disordered" evidence="8">
    <location>
        <begin position="1"/>
        <end position="24"/>
    </location>
</feature>
<dbReference type="PROSITE" id="PS00027">
    <property type="entry name" value="HOMEOBOX_1"/>
    <property type="match status" value="1"/>
</dbReference>
<feature type="region of interest" description="Disordered" evidence="8">
    <location>
        <begin position="119"/>
        <end position="147"/>
    </location>
</feature>
<evidence type="ECO:0000256" key="1">
    <source>
        <dbReference type="ARBA" id="ARBA00004123"/>
    </source>
</evidence>
<evidence type="ECO:0000256" key="5">
    <source>
        <dbReference type="ARBA" id="ARBA00023242"/>
    </source>
</evidence>
<gene>
    <name evidence="11" type="ORF">ACJMK2_042921</name>
</gene>
<dbReference type="PROSITE" id="PS50803">
    <property type="entry name" value="OAR"/>
    <property type="match status" value="1"/>
</dbReference>
<feature type="region of interest" description="Disordered" evidence="8">
    <location>
        <begin position="337"/>
        <end position="361"/>
    </location>
</feature>
<dbReference type="EMBL" id="JBJQND010000009">
    <property type="protein sequence ID" value="KAL3865545.1"/>
    <property type="molecule type" value="Genomic_DNA"/>
</dbReference>
<comment type="caution">
    <text evidence="11">The sequence shown here is derived from an EMBL/GenBank/DDBJ whole genome shotgun (WGS) entry which is preliminary data.</text>
</comment>
<keyword evidence="12" id="KW-1185">Reference proteome</keyword>
<evidence type="ECO:0000256" key="4">
    <source>
        <dbReference type="ARBA" id="ARBA00023155"/>
    </source>
</evidence>
<dbReference type="SUPFAM" id="SSF46689">
    <property type="entry name" value="Homeodomain-like"/>
    <property type="match status" value="1"/>
</dbReference>